<dbReference type="Proteomes" id="UP000631670">
    <property type="component" value="Unassembled WGS sequence"/>
</dbReference>
<evidence type="ECO:0000256" key="1">
    <source>
        <dbReference type="SAM" id="Phobius"/>
    </source>
</evidence>
<keyword evidence="1" id="KW-1133">Transmembrane helix</keyword>
<dbReference type="PANTHER" id="PTHR42305">
    <property type="entry name" value="MEMBRANE PROTEIN RV1733C-RELATED"/>
    <property type="match status" value="1"/>
</dbReference>
<keyword evidence="1" id="KW-0472">Membrane</keyword>
<accession>A0ABR9HXG6</accession>
<comment type="caution">
    <text evidence="2">The sequence shown here is derived from an EMBL/GenBank/DDBJ whole genome shotgun (WGS) entry which is preliminary data.</text>
</comment>
<protein>
    <recommendedName>
        <fullName evidence="4">Transmembrane protein</fullName>
    </recommendedName>
</protein>
<sequence>MYTRMRLTRLRHSLLPGRDSLARPSDRLQARLLALLILLVLGATAGAVPFGIGVYSAQSAKAVEQSATRYPATATLLVDGPLPAAAGRGGTSYEAGPTRATWWTRDGLQRAGDVDAPAGAVAGQGIDIWLDATGAPTQPPLTTAAAAIGAPIAALTLWAAVTSMLVAAYRVLVFLLNRYRFAEWQREWNVLQTRRKGDQSPAGS</sequence>
<organism evidence="2 3">
    <name type="scientific">Amycolatopsis lexingtonensis</name>
    <dbReference type="NCBI Taxonomy" id="218822"/>
    <lineage>
        <taxon>Bacteria</taxon>
        <taxon>Bacillati</taxon>
        <taxon>Actinomycetota</taxon>
        <taxon>Actinomycetes</taxon>
        <taxon>Pseudonocardiales</taxon>
        <taxon>Pseudonocardiaceae</taxon>
        <taxon>Amycolatopsis</taxon>
    </lineage>
</organism>
<name>A0ABR9HXG6_9PSEU</name>
<feature type="transmembrane region" description="Helical" evidence="1">
    <location>
        <begin position="155"/>
        <end position="176"/>
    </location>
</feature>
<keyword evidence="3" id="KW-1185">Reference proteome</keyword>
<proteinExistence type="predicted"/>
<dbReference type="EMBL" id="JADBEG010000001">
    <property type="protein sequence ID" value="MBE1495631.1"/>
    <property type="molecule type" value="Genomic_DNA"/>
</dbReference>
<dbReference type="InterPro" id="IPR039708">
    <property type="entry name" value="MT1774/Rv1733c-like"/>
</dbReference>
<reference evidence="2 3" key="1">
    <citation type="submission" date="2020-10" db="EMBL/GenBank/DDBJ databases">
        <title>Sequencing the genomes of 1000 actinobacteria strains.</title>
        <authorList>
            <person name="Klenk H.-P."/>
        </authorList>
    </citation>
    <scope>NUCLEOTIDE SEQUENCE [LARGE SCALE GENOMIC DNA]</scope>
    <source>
        <strain evidence="2 3">DSM 44653</strain>
    </source>
</reference>
<evidence type="ECO:0000313" key="3">
    <source>
        <dbReference type="Proteomes" id="UP000631670"/>
    </source>
</evidence>
<evidence type="ECO:0000313" key="2">
    <source>
        <dbReference type="EMBL" id="MBE1495631.1"/>
    </source>
</evidence>
<evidence type="ECO:0008006" key="4">
    <source>
        <dbReference type="Google" id="ProtNLM"/>
    </source>
</evidence>
<dbReference type="RefSeq" id="WP_143264995.1">
    <property type="nucleotide sequence ID" value="NZ_JADBEG010000001.1"/>
</dbReference>
<dbReference type="PANTHER" id="PTHR42305:SF1">
    <property type="entry name" value="MEMBRANE PROTEIN RV1733C-RELATED"/>
    <property type="match status" value="1"/>
</dbReference>
<keyword evidence="1" id="KW-0812">Transmembrane</keyword>
<gene>
    <name evidence="2" type="ORF">H4696_002731</name>
</gene>